<dbReference type="GO" id="GO:0046872">
    <property type="term" value="F:metal ion binding"/>
    <property type="evidence" value="ECO:0007669"/>
    <property type="project" value="UniProtKB-KW"/>
</dbReference>
<evidence type="ECO:0000256" key="2">
    <source>
        <dbReference type="ARBA" id="ARBA00022485"/>
    </source>
</evidence>
<dbReference type="SFLD" id="SFLDG01063">
    <property type="entry name" value="activating_enzymes__group_1"/>
    <property type="match status" value="1"/>
</dbReference>
<dbReference type="Pfam" id="PF13353">
    <property type="entry name" value="Fer4_12"/>
    <property type="match status" value="1"/>
</dbReference>
<dbReference type="PANTHER" id="PTHR30352">
    <property type="entry name" value="PYRUVATE FORMATE-LYASE-ACTIVATING ENZYME"/>
    <property type="match status" value="1"/>
</dbReference>
<protein>
    <recommendedName>
        <fullName evidence="7">Anaerobic ribonucleoside-triphosphate reductase-activating protein</fullName>
        <ecNumber evidence="7">1.97.1.-</ecNumber>
    </recommendedName>
</protein>
<dbReference type="CDD" id="cd01335">
    <property type="entry name" value="Radical_SAM"/>
    <property type="match status" value="1"/>
</dbReference>
<proteinExistence type="inferred from homology"/>
<dbReference type="Proteomes" id="UP000000954">
    <property type="component" value="Chromosome"/>
</dbReference>
<dbReference type="SFLD" id="SFLDS00029">
    <property type="entry name" value="Radical_SAM"/>
    <property type="match status" value="1"/>
</dbReference>
<keyword evidence="7" id="KW-0560">Oxidoreductase</keyword>
<dbReference type="InterPro" id="IPR007197">
    <property type="entry name" value="rSAM"/>
</dbReference>
<evidence type="ECO:0000256" key="3">
    <source>
        <dbReference type="ARBA" id="ARBA00022691"/>
    </source>
</evidence>
<keyword evidence="6" id="KW-0411">Iron-sulfur</keyword>
<dbReference type="PIRSF" id="PIRSF000368">
    <property type="entry name" value="NrdG"/>
    <property type="match status" value="1"/>
</dbReference>
<dbReference type="GO" id="GO:0043365">
    <property type="term" value="F:[formate-C-acetyltransferase]-activating enzyme activity"/>
    <property type="evidence" value="ECO:0007669"/>
    <property type="project" value="InterPro"/>
</dbReference>
<sequence>MYYGNIKYNDIANGTGVRTTLFVSGCTHHCKGCFQTQTWCFSFGEPFTDEIARQIIDSLHDPWIDGLTLLGGEPMEPSNQEALLPFVKQVRDAVPEKTIWMYTGDIYEDLTDPASPRHTQYTDELLSLINVLVDGPFMQERKDITLRFRGSSNQRIIDLAATRATGKVVLWHDDPQYETHTM</sequence>
<evidence type="ECO:0000313" key="8">
    <source>
        <dbReference type="EMBL" id="ACU93972.1"/>
    </source>
</evidence>
<dbReference type="InterPro" id="IPR012837">
    <property type="entry name" value="NrdG"/>
</dbReference>
<accession>C7MM32</accession>
<comment type="similarity">
    <text evidence="7">Belongs to the organic radical-activating enzymes family.</text>
</comment>
<dbReference type="HOGENOM" id="CLU_089926_2_1_11"/>
<dbReference type="RefSeq" id="WP_012802660.1">
    <property type="nucleotide sequence ID" value="NC_013170.1"/>
</dbReference>
<comment type="cofactor">
    <cofactor evidence="1">
        <name>[4Fe-4S] cluster</name>
        <dbReference type="ChEBI" id="CHEBI:49883"/>
    </cofactor>
</comment>
<dbReference type="InterPro" id="IPR013785">
    <property type="entry name" value="Aldolase_TIM"/>
</dbReference>
<dbReference type="SFLD" id="SFLDF00299">
    <property type="entry name" value="anaerobic_ribonucleoside-triph"/>
    <property type="match status" value="1"/>
</dbReference>
<dbReference type="InterPro" id="IPR058240">
    <property type="entry name" value="rSAM_sf"/>
</dbReference>
<dbReference type="EMBL" id="CP001682">
    <property type="protein sequence ID" value="ACU93972.1"/>
    <property type="molecule type" value="Genomic_DNA"/>
</dbReference>
<evidence type="ECO:0000313" key="9">
    <source>
        <dbReference type="Proteomes" id="UP000000954"/>
    </source>
</evidence>
<keyword evidence="4" id="KW-0479">Metal-binding</keyword>
<dbReference type="EC" id="1.97.1.-" evidence="7"/>
<dbReference type="InterPro" id="IPR034457">
    <property type="entry name" value="Organic_radical-activating"/>
</dbReference>
<keyword evidence="5" id="KW-0408">Iron</keyword>
<evidence type="ECO:0000256" key="7">
    <source>
        <dbReference type="PIRNR" id="PIRNR000368"/>
    </source>
</evidence>
<keyword evidence="3" id="KW-0949">S-adenosyl-L-methionine</keyword>
<evidence type="ECO:0000256" key="6">
    <source>
        <dbReference type="ARBA" id="ARBA00023014"/>
    </source>
</evidence>
<dbReference type="OrthoDB" id="9782387at2"/>
<dbReference type="STRING" id="469378.Ccur_02430"/>
<reference evidence="8 9" key="1">
    <citation type="journal article" date="2009" name="Stand. Genomic Sci.">
        <title>Complete genome sequence of Cryptobacterium curtum type strain (12-3).</title>
        <authorList>
            <person name="Mavrommatis K."/>
            <person name="Pukall R."/>
            <person name="Rohde C."/>
            <person name="Chen F."/>
            <person name="Sims D."/>
            <person name="Brettin T."/>
            <person name="Kuske C."/>
            <person name="Detter J.C."/>
            <person name="Han C."/>
            <person name="Lapidus A."/>
            <person name="Copeland A."/>
            <person name="Glavina Del Rio T."/>
            <person name="Nolan M."/>
            <person name="Lucas S."/>
            <person name="Tice H."/>
            <person name="Cheng J.F."/>
            <person name="Bruce D."/>
            <person name="Goodwin L."/>
            <person name="Pitluck S."/>
            <person name="Ovchinnikova G."/>
            <person name="Pati A."/>
            <person name="Ivanova N."/>
            <person name="Chen A."/>
            <person name="Palaniappan K."/>
            <person name="Chain P."/>
            <person name="D'haeseleer P."/>
            <person name="Goker M."/>
            <person name="Bristow J."/>
            <person name="Eisen J.A."/>
            <person name="Markowitz V."/>
            <person name="Hugenholtz P."/>
            <person name="Rohde M."/>
            <person name="Klenk H.P."/>
            <person name="Kyrpides N.C."/>
        </authorList>
    </citation>
    <scope>NUCLEOTIDE SEQUENCE [LARGE SCALE GENOMIC DNA]</scope>
    <source>
        <strain evidence="9">ATCC 700683 / DSM 15641 / 12-3</strain>
    </source>
</reference>
<organism evidence="8 9">
    <name type="scientific">Cryptobacterium curtum (strain ATCC 700683 / DSM 15641 / CCUG 43107 / 12-3)</name>
    <dbReference type="NCBI Taxonomy" id="469378"/>
    <lineage>
        <taxon>Bacteria</taxon>
        <taxon>Bacillati</taxon>
        <taxon>Actinomycetota</taxon>
        <taxon>Coriobacteriia</taxon>
        <taxon>Eggerthellales</taxon>
        <taxon>Eggerthellaceae</taxon>
        <taxon>Cryptobacterium</taxon>
    </lineage>
</organism>
<dbReference type="KEGG" id="ccu:Ccur_02430"/>
<comment type="function">
    <text evidence="7">Activation of anaerobic ribonucleoside-triphosphate reductase under anaerobic conditions by generation of an organic free radical, using S-adenosylmethionine and reduced flavodoxin as cosubstrates to produce 5'-deoxy-adenosine.</text>
</comment>
<dbReference type="GO" id="GO:0004748">
    <property type="term" value="F:ribonucleoside-diphosphate reductase activity, thioredoxin disulfide as acceptor"/>
    <property type="evidence" value="ECO:0007669"/>
    <property type="project" value="TreeGrafter"/>
</dbReference>
<gene>
    <name evidence="8" type="ordered locus">Ccur_02430</name>
</gene>
<evidence type="ECO:0000256" key="5">
    <source>
        <dbReference type="ARBA" id="ARBA00023004"/>
    </source>
</evidence>
<dbReference type="GO" id="GO:0051539">
    <property type="term" value="F:4 iron, 4 sulfur cluster binding"/>
    <property type="evidence" value="ECO:0007669"/>
    <property type="project" value="UniProtKB-KW"/>
</dbReference>
<name>C7MM32_CRYCD</name>
<dbReference type="eggNOG" id="COG0602">
    <property type="taxonomic scope" value="Bacteria"/>
</dbReference>
<evidence type="ECO:0000256" key="4">
    <source>
        <dbReference type="ARBA" id="ARBA00022723"/>
    </source>
</evidence>
<dbReference type="AlphaFoldDB" id="C7MM32"/>
<keyword evidence="9" id="KW-1185">Reference proteome</keyword>
<keyword evidence="2" id="KW-0004">4Fe-4S</keyword>
<dbReference type="NCBIfam" id="TIGR02491">
    <property type="entry name" value="NrdG"/>
    <property type="match status" value="1"/>
</dbReference>
<dbReference type="SFLD" id="SFLDG01066">
    <property type="entry name" value="organic_radical-activating_enz"/>
    <property type="match status" value="1"/>
</dbReference>
<dbReference type="Gene3D" id="3.20.20.70">
    <property type="entry name" value="Aldolase class I"/>
    <property type="match status" value="1"/>
</dbReference>
<dbReference type="SUPFAM" id="SSF102114">
    <property type="entry name" value="Radical SAM enzymes"/>
    <property type="match status" value="1"/>
</dbReference>
<dbReference type="PANTHER" id="PTHR30352:SF2">
    <property type="entry name" value="ANAEROBIC RIBONUCLEOSIDE-TRIPHOSPHATE REDUCTASE-ACTIVATING PROTEIN"/>
    <property type="match status" value="1"/>
</dbReference>
<evidence type="ECO:0000256" key="1">
    <source>
        <dbReference type="ARBA" id="ARBA00001966"/>
    </source>
</evidence>